<feature type="region of interest" description="Disordered" evidence="1">
    <location>
        <begin position="1"/>
        <end position="45"/>
    </location>
</feature>
<evidence type="ECO:0000259" key="2">
    <source>
        <dbReference type="Pfam" id="PF03468"/>
    </source>
</evidence>
<feature type="compositionally biased region" description="Basic and acidic residues" evidence="1">
    <location>
        <begin position="18"/>
        <end position="42"/>
    </location>
</feature>
<dbReference type="AlphaFoldDB" id="A0A1Q3B4H4"/>
<dbReference type="PANTHER" id="PTHR46619">
    <property type="entry name" value="RNA RECOGNITION MOTIF XS DOMAIN PROTEIN-RELATED"/>
    <property type="match status" value="1"/>
</dbReference>
<feature type="compositionally biased region" description="Basic and acidic residues" evidence="1">
    <location>
        <begin position="432"/>
        <end position="448"/>
    </location>
</feature>
<dbReference type="Pfam" id="PF03468">
    <property type="entry name" value="XS"/>
    <property type="match status" value="1"/>
</dbReference>
<dbReference type="GO" id="GO:0031047">
    <property type="term" value="P:regulatory ncRNA-mediated gene silencing"/>
    <property type="evidence" value="ECO:0007669"/>
    <property type="project" value="InterPro"/>
</dbReference>
<dbReference type="PANTHER" id="PTHR46619:SF2">
    <property type="entry name" value="XS DOMAIN PROTEIN"/>
    <property type="match status" value="1"/>
</dbReference>
<accession>A0A1Q3B4H4</accession>
<dbReference type="Proteomes" id="UP000187406">
    <property type="component" value="Unassembled WGS sequence"/>
</dbReference>
<protein>
    <submittedName>
        <fullName evidence="3">XS domain-containing protein</fullName>
    </submittedName>
</protein>
<feature type="region of interest" description="Disordered" evidence="1">
    <location>
        <begin position="415"/>
        <end position="509"/>
    </location>
</feature>
<name>A0A1Q3B4H4_CEPFO</name>
<gene>
    <name evidence="3" type="ORF">CFOL_v3_06383</name>
</gene>
<feature type="domain" description="XS" evidence="2">
    <location>
        <begin position="650"/>
        <end position="767"/>
    </location>
</feature>
<keyword evidence="4" id="KW-1185">Reference proteome</keyword>
<dbReference type="EMBL" id="BDDD01000281">
    <property type="protein sequence ID" value="GAV62860.1"/>
    <property type="molecule type" value="Genomic_DNA"/>
</dbReference>
<reference evidence="4" key="1">
    <citation type="submission" date="2016-04" db="EMBL/GenBank/DDBJ databases">
        <title>Cephalotus genome sequencing.</title>
        <authorList>
            <person name="Fukushima K."/>
            <person name="Hasebe M."/>
            <person name="Fang X."/>
        </authorList>
    </citation>
    <scope>NUCLEOTIDE SEQUENCE [LARGE SCALE GENOMIC DNA]</scope>
    <source>
        <strain evidence="4">cv. St1</strain>
    </source>
</reference>
<dbReference type="InterPro" id="IPR038588">
    <property type="entry name" value="XS_domain_sf"/>
</dbReference>
<organism evidence="3 4">
    <name type="scientific">Cephalotus follicularis</name>
    <name type="common">Albany pitcher plant</name>
    <dbReference type="NCBI Taxonomy" id="3775"/>
    <lineage>
        <taxon>Eukaryota</taxon>
        <taxon>Viridiplantae</taxon>
        <taxon>Streptophyta</taxon>
        <taxon>Embryophyta</taxon>
        <taxon>Tracheophyta</taxon>
        <taxon>Spermatophyta</taxon>
        <taxon>Magnoliopsida</taxon>
        <taxon>eudicotyledons</taxon>
        <taxon>Gunneridae</taxon>
        <taxon>Pentapetalae</taxon>
        <taxon>rosids</taxon>
        <taxon>fabids</taxon>
        <taxon>Oxalidales</taxon>
        <taxon>Cephalotaceae</taxon>
        <taxon>Cephalotus</taxon>
    </lineage>
</organism>
<proteinExistence type="predicted"/>
<dbReference type="InterPro" id="IPR005380">
    <property type="entry name" value="XS_domain"/>
</dbReference>
<evidence type="ECO:0000256" key="1">
    <source>
        <dbReference type="SAM" id="MobiDB-lite"/>
    </source>
</evidence>
<comment type="caution">
    <text evidence="3">The sequence shown here is derived from an EMBL/GenBank/DDBJ whole genome shotgun (WGS) entry which is preliminary data.</text>
</comment>
<dbReference type="InParanoid" id="A0A1Q3B4H4"/>
<evidence type="ECO:0000313" key="4">
    <source>
        <dbReference type="Proteomes" id="UP000187406"/>
    </source>
</evidence>
<feature type="region of interest" description="Disordered" evidence="1">
    <location>
        <begin position="77"/>
        <end position="102"/>
    </location>
</feature>
<sequence>MREKTRADFRSRSPPRPNYRDRTGHFSGPDRSRPIGSEEGRGGGRLLSEFNEKSARTMSASMKFQWDHLLAENHRKLSDSDSKHHHHHHHVVVPKSTERDRSTTFSTVVNTCKNYGLGGDTMRDNSNTYDLDIQRNEYRIGYSKARGDSSLYLEPQETERYEKGFNQGAYTGPNAGKGSVFYSMLAKINDKDSYATDGIKESKHRKILDWDSTFKEQHIDSGRVTHLVERDVRDLGSRSCHVKNDVEGHPDSKTPRLGEWNVDRKTQGRGVGTWYEDYKTMRLGKNGCFERGSGSGPHEECLTRSVEDDKDMYETEDTHEQMMMADEVRIQDWLKKTLQRKLMVDRELISENWNDRSLANDENDYHSYGDDRCNNEYIRQMALSKSPGYDGCVFDEMEGQRVAHSGDWLPSPELRASIQQRPNEPNQTYGRSIKERLGPAKSNIKERLGPASRDIKKRLGFARKTRKSSPWVKYVHGRQEVQGGGSSKGNPKRAKTETHFQVSESSKVKAKCPKTKTHIQVSEPLKVKAKCSKTEPPEDSKEFKHLLQINFLKSVKALNENSALRRRFLLRGESGTLKCSICGSNSKEFMDTLSLAQHACTYGKFGSRAEHLGFHKAICVLMGWNSTDALNSPWHQQTLPDGEALALKENLIIWPPVVFVHNSTIAAYNPDERVIVSTEELIAILREMGIGREMAKVCHGRPANQSLMVVSFKGTFSGLEEAERLHKYYAQNKYGRADLCKSNSSSGRTEKIGNILYGYLGIADDLDKLDNKTKRHCVVKSKNDIQAIADASLNSDWEGRIFS</sequence>
<feature type="compositionally biased region" description="Basic residues" evidence="1">
    <location>
        <begin position="455"/>
        <end position="467"/>
    </location>
</feature>
<dbReference type="OrthoDB" id="777694at2759"/>
<dbReference type="Gene3D" id="3.30.70.2890">
    <property type="entry name" value="XS domain"/>
    <property type="match status" value="1"/>
</dbReference>
<dbReference type="STRING" id="3775.A0A1Q3B4H4"/>
<feature type="compositionally biased region" description="Basic and acidic residues" evidence="1">
    <location>
        <begin position="1"/>
        <end position="11"/>
    </location>
</feature>
<evidence type="ECO:0000313" key="3">
    <source>
        <dbReference type="EMBL" id="GAV62860.1"/>
    </source>
</evidence>
<feature type="compositionally biased region" description="Polar residues" evidence="1">
    <location>
        <begin position="417"/>
        <end position="430"/>
    </location>
</feature>
<feature type="compositionally biased region" description="Basic residues" evidence="1">
    <location>
        <begin position="83"/>
        <end position="92"/>
    </location>
</feature>